<accession>A0A1X7TH16</accession>
<protein>
    <recommendedName>
        <fullName evidence="2">MIR domain-containing protein</fullName>
    </recommendedName>
</protein>
<evidence type="ECO:0000313" key="3">
    <source>
        <dbReference type="EnsemblMetazoa" id="Aqu2.1.14028_001"/>
    </source>
</evidence>
<dbReference type="EnsemblMetazoa" id="Aqu2.1.14028_001">
    <property type="protein sequence ID" value="Aqu2.1.14028_001"/>
    <property type="gene ID" value="Aqu2.1.14028"/>
</dbReference>
<feature type="domain" description="MIR" evidence="2">
    <location>
        <begin position="76"/>
        <end position="132"/>
    </location>
</feature>
<dbReference type="InterPro" id="IPR016093">
    <property type="entry name" value="MIR_motif"/>
</dbReference>
<name>A0A1X7TH16_AMPQE</name>
<reference evidence="3" key="1">
    <citation type="submission" date="2017-05" db="UniProtKB">
        <authorList>
            <consortium name="EnsemblMetazoa"/>
        </authorList>
    </citation>
    <scope>IDENTIFICATION</scope>
</reference>
<dbReference type="InterPro" id="IPR036300">
    <property type="entry name" value="MIR_dom_sf"/>
</dbReference>
<evidence type="ECO:0000259" key="2">
    <source>
        <dbReference type="PROSITE" id="PS50919"/>
    </source>
</evidence>
<dbReference type="CDD" id="cd23280">
    <property type="entry name" value="beta-trefoil_MIR_itr-1-like"/>
    <property type="match status" value="1"/>
</dbReference>
<dbReference type="InParanoid" id="A0A1X7TH16"/>
<dbReference type="AlphaFoldDB" id="A0A1X7TH16"/>
<dbReference type="Gene3D" id="2.80.10.50">
    <property type="match status" value="2"/>
</dbReference>
<proteinExistence type="predicted"/>
<dbReference type="OrthoDB" id="300855at2759"/>
<evidence type="ECO:0000256" key="1">
    <source>
        <dbReference type="ARBA" id="ARBA00022737"/>
    </source>
</evidence>
<dbReference type="PROSITE" id="PS50919">
    <property type="entry name" value="MIR"/>
    <property type="match status" value="1"/>
</dbReference>
<organism evidence="3">
    <name type="scientific">Amphimedon queenslandica</name>
    <name type="common">Sponge</name>
    <dbReference type="NCBI Taxonomy" id="400682"/>
    <lineage>
        <taxon>Eukaryota</taxon>
        <taxon>Metazoa</taxon>
        <taxon>Porifera</taxon>
        <taxon>Demospongiae</taxon>
        <taxon>Heteroscleromorpha</taxon>
        <taxon>Haplosclerida</taxon>
        <taxon>Niphatidae</taxon>
        <taxon>Amphimedon</taxon>
    </lineage>
</organism>
<keyword evidence="1" id="KW-0677">Repeat</keyword>
<sequence>MDTTVSSMFDGDAVLFYCLEASGYVYSEPISSESNIVTVYPAKENLPDFPNVNFAAFLISHRKLQSVSLQSQNAEPMTMVYGSIIKIQHQASGRYLAVTPNNLAWLNKGDSEANLFRLVSSHQEKGWGDDLAINDNIILESIYYKGYKIQCINNPIEARDHLVLSGTGSVFSIKPHCYKCSSLNPQYILGGNVIMLSSLKIDGYVSVKGSFVNDKLPDQFKWSHNEVGLRRWRQKFFKALPVSGDTFFQLEKTTHIWTGDPFVFGEECRIKHLPTQQYISVKDTSDGMKIVVESIKKANGAELFKILPTNIAPQEKVCIKDEVVFQHVNSQKFLGVNVRPILKKRHLSQQDHLSQWFNLMLDDRKDDNAPIPVTSHYKILKAEESAVLDIYHVTGLSSSLCYDLKKVSLFTTEDESDDKRALQLSSHYQDVLTQMTGLEVAFKDSSDKKRLANMLRILQTIDAMIALLLKVASGTSNPDLRDKVCCSICAALKEYVENSKIKSRHYLAKNELLTPLLTTVGKEFGTEKILIALSKDDVEIGDLLQKNINSFIEKLNTEDSEVAELMTALAFSGRKFNYEIQSKIYQRTLAAGTVHNHQTSPSVQEVLNGFVEAVGSYFEKFGININRRSFTYNYDELLVNPNEKFEFIIDDDQKNLISSMKSSLHQFLSTNEMHVLYTGDDYKGRNSIIAQVLGILVFLVGYGAYNADDEVLKIVNILINIIDGRSDVDSLGNMLENNERCSSDTPGNKIIFKIKFLSLQSLHLLLQQHFHSSVKALLYDFKHIREVVKKIRLNKEEISLDTAEENVSHSIVSTSFRNIPDDQIELEEIAVLSKEESEFTEPPLTMKVLLNKKESSPSEKLCAESLARLRYNFRSQVYSVFDVESTNCQELPFILLDLISYDDSDVCLLSANILFEIFEVEHILLSKAKDAYFTTPYTNQEIHEEMKKLSSMTDSDQLLKQMLRNQIQDKQKLLNKLDELSNCFISSNDESEPDSSNQGVAYSCGLFNVLMEFVLGYGILDQSQCHEDVLSSCFRLLQRISRKNTRAQNKLFESFDDFIEIKTAVAPMTCLLSEVFSNNSSLCKRLTENDITNLFCMSIRSSNPEHYELTITLQTIIQNTEPATPLQEYISQLFLHHWQDNLGHILGQENQAIRFQLLENVCCVF</sequence>
<dbReference type="SUPFAM" id="SSF82109">
    <property type="entry name" value="MIR domain"/>
    <property type="match status" value="1"/>
</dbReference>
<dbReference type="STRING" id="400682.A0A1X7TH16"/>